<reference evidence="1" key="1">
    <citation type="journal article" date="2015" name="PeerJ">
        <title>First genomic representation of candidate bacterial phylum KSB3 points to enhanced environmental sensing as a trigger of wastewater bulking.</title>
        <authorList>
            <person name="Sekiguchi Y."/>
            <person name="Ohashi A."/>
            <person name="Parks D.H."/>
            <person name="Yamauchi T."/>
            <person name="Tyson G.W."/>
            <person name="Hugenholtz P."/>
        </authorList>
    </citation>
    <scope>NUCLEOTIDE SEQUENCE [LARGE SCALE GENOMIC DNA]</scope>
</reference>
<protein>
    <submittedName>
        <fullName evidence="1">Uncharacterized protein</fullName>
    </submittedName>
</protein>
<dbReference type="HOGENOM" id="CLU_1692046_0_0_0"/>
<evidence type="ECO:0000313" key="1">
    <source>
        <dbReference type="EMBL" id="GAK59829.1"/>
    </source>
</evidence>
<evidence type="ECO:0000313" key="2">
    <source>
        <dbReference type="Proteomes" id="UP000030661"/>
    </source>
</evidence>
<sequence length="155" mass="18022">MYLETPVSRTANYNFAVHVPRNSSFESREIQFRGTCTSKLQFREPRNTISRYMYLETPVSRAAKYNFAVHVPRNSSFEDREIQFRGTCTSKLRFRGPRTTISRYIAAAPLILLVGKMARWLRLSVCLVVCHRSGQILPDHLRKFGLMITVAYDIR</sequence>
<dbReference type="Proteomes" id="UP000030661">
    <property type="component" value="Unassembled WGS sequence"/>
</dbReference>
<proteinExistence type="predicted"/>
<dbReference type="EMBL" id="DF820471">
    <property type="protein sequence ID" value="GAK59829.1"/>
    <property type="molecule type" value="Genomic_DNA"/>
</dbReference>
<dbReference type="STRING" id="1499967.U27_06815"/>
<name>A0A081C5H4_VECG1</name>
<dbReference type="AlphaFoldDB" id="A0A081C5H4"/>
<accession>A0A081C5H4</accession>
<organism evidence="1">
    <name type="scientific">Vecturithrix granuli</name>
    <dbReference type="NCBI Taxonomy" id="1499967"/>
    <lineage>
        <taxon>Bacteria</taxon>
        <taxon>Candidatus Moduliflexota</taxon>
        <taxon>Candidatus Vecturitrichia</taxon>
        <taxon>Candidatus Vecturitrichales</taxon>
        <taxon>Candidatus Vecturitrichaceae</taxon>
        <taxon>Candidatus Vecturithrix</taxon>
    </lineage>
</organism>
<keyword evidence="2" id="KW-1185">Reference proteome</keyword>
<gene>
    <name evidence="1" type="ORF">U27_06815</name>
</gene>